<name>A0A4R5EVX7_9RHOB</name>
<dbReference type="PANTHER" id="PTHR11749">
    <property type="entry name" value="RIBULOSE-5-PHOSPHATE-3-EPIMERASE"/>
    <property type="match status" value="1"/>
</dbReference>
<evidence type="ECO:0000256" key="4">
    <source>
        <dbReference type="ARBA" id="ARBA00001947"/>
    </source>
</evidence>
<proteinExistence type="inferred from homology"/>
<evidence type="ECO:0000256" key="1">
    <source>
        <dbReference type="ARBA" id="ARBA00001782"/>
    </source>
</evidence>
<dbReference type="InterPro" id="IPR000056">
    <property type="entry name" value="Ribul_P_3_epim-like"/>
</dbReference>
<feature type="active site" description="Proton acceptor" evidence="10 12">
    <location>
        <position position="39"/>
    </location>
</feature>
<dbReference type="PROSITE" id="PS01085">
    <property type="entry name" value="RIBUL_P_3_EPIMER_1"/>
    <property type="match status" value="1"/>
</dbReference>
<dbReference type="GO" id="GO:0004750">
    <property type="term" value="F:D-ribulose-phosphate 3-epimerase activity"/>
    <property type="evidence" value="ECO:0007669"/>
    <property type="project" value="UniProtKB-UniRule"/>
</dbReference>
<evidence type="ECO:0000256" key="7">
    <source>
        <dbReference type="ARBA" id="ARBA00013188"/>
    </source>
</evidence>
<comment type="cofactor">
    <cofactor evidence="4">
        <name>Zn(2+)</name>
        <dbReference type="ChEBI" id="CHEBI:29105"/>
    </cofactor>
</comment>
<feature type="binding site" evidence="10 14">
    <location>
        <position position="70"/>
    </location>
    <ligand>
        <name>substrate</name>
    </ligand>
</feature>
<evidence type="ECO:0000256" key="13">
    <source>
        <dbReference type="PIRSR" id="PIRSR001461-2"/>
    </source>
</evidence>
<comment type="cofactor">
    <cofactor evidence="2">
        <name>Mn(2+)</name>
        <dbReference type="ChEBI" id="CHEBI:29035"/>
    </cofactor>
</comment>
<feature type="binding site" evidence="10 13">
    <location>
        <position position="37"/>
    </location>
    <ligand>
        <name>a divalent metal cation</name>
        <dbReference type="ChEBI" id="CHEBI:60240"/>
    </ligand>
</feature>
<evidence type="ECO:0000256" key="6">
    <source>
        <dbReference type="ARBA" id="ARBA00009541"/>
    </source>
</evidence>
<feature type="binding site" evidence="10 13">
    <location>
        <position position="70"/>
    </location>
    <ligand>
        <name>a divalent metal cation</name>
        <dbReference type="ChEBI" id="CHEBI:60240"/>
    </ligand>
</feature>
<evidence type="ECO:0000256" key="12">
    <source>
        <dbReference type="PIRSR" id="PIRSR001461-1"/>
    </source>
</evidence>
<feature type="binding site" evidence="10 14">
    <location>
        <begin position="199"/>
        <end position="200"/>
    </location>
    <ligand>
        <name>substrate</name>
    </ligand>
</feature>
<dbReference type="Pfam" id="PF00834">
    <property type="entry name" value="Ribul_P_3_epim"/>
    <property type="match status" value="1"/>
</dbReference>
<sequence>MSFDRTLKIAPSILSADFADFGREIRAIEDQGADWVHVDVMDGHFVPNLTFGPPAVKAFRPHVKTVMDVHLMIAPVDPFIAAYAEAGADVITAHFEAGPHPHRTLQAIRAAGCKAGLALNPGTPAASVEYLLDMVDLVCVMTVNPGFGGQKFIHSQVDKIKQLRRMIGTRPVHIEIDGGVDPTTAPLVADAGADVLVAGSAVFKGGSVDTPQVYGQNIRAIREAGQGVYI</sequence>
<dbReference type="FunFam" id="3.20.20.70:FF:000004">
    <property type="entry name" value="Ribulose-phosphate 3-epimerase"/>
    <property type="match status" value="1"/>
</dbReference>
<comment type="catalytic activity">
    <reaction evidence="1 10 11">
        <text>D-ribulose 5-phosphate = D-xylulose 5-phosphate</text>
        <dbReference type="Rhea" id="RHEA:13677"/>
        <dbReference type="ChEBI" id="CHEBI:57737"/>
        <dbReference type="ChEBI" id="CHEBI:58121"/>
        <dbReference type="EC" id="5.1.3.1"/>
    </reaction>
</comment>
<keyword evidence="13" id="KW-0170">Cobalt</keyword>
<comment type="pathway">
    <text evidence="10">Carbohydrate degradation.</text>
</comment>
<feature type="binding site" evidence="10 14">
    <location>
        <begin position="146"/>
        <end position="149"/>
    </location>
    <ligand>
        <name>substrate</name>
    </ligand>
</feature>
<dbReference type="InterPro" id="IPR013785">
    <property type="entry name" value="Aldolase_TIM"/>
</dbReference>
<dbReference type="GO" id="GO:0005737">
    <property type="term" value="C:cytoplasm"/>
    <property type="evidence" value="ECO:0007669"/>
    <property type="project" value="UniProtKB-ARBA"/>
</dbReference>
<dbReference type="Gene3D" id="3.20.20.70">
    <property type="entry name" value="Aldolase class I"/>
    <property type="match status" value="1"/>
</dbReference>
<accession>A0A4R5EVX7</accession>
<dbReference type="PROSITE" id="PS01086">
    <property type="entry name" value="RIBUL_P_3_EPIMER_2"/>
    <property type="match status" value="1"/>
</dbReference>
<dbReference type="AlphaFoldDB" id="A0A4R5EVX7"/>
<keyword evidence="16" id="KW-1185">Reference proteome</keyword>
<evidence type="ECO:0000256" key="5">
    <source>
        <dbReference type="ARBA" id="ARBA00001954"/>
    </source>
</evidence>
<gene>
    <name evidence="10" type="primary">rpe</name>
    <name evidence="15" type="ORF">E1B25_08585</name>
</gene>
<evidence type="ECO:0000256" key="9">
    <source>
        <dbReference type="ARBA" id="ARBA00023235"/>
    </source>
</evidence>
<comment type="function">
    <text evidence="10">Catalyzes the reversible epimerization of D-ribulose 5-phosphate to D-xylulose 5-phosphate.</text>
</comment>
<dbReference type="CDD" id="cd00429">
    <property type="entry name" value="RPE"/>
    <property type="match status" value="1"/>
</dbReference>
<keyword evidence="13" id="KW-0862">Zinc</keyword>
<comment type="cofactor">
    <cofactor evidence="5">
        <name>Fe(2+)</name>
        <dbReference type="ChEBI" id="CHEBI:29033"/>
    </cofactor>
</comment>
<dbReference type="GO" id="GO:0006098">
    <property type="term" value="P:pentose-phosphate shunt"/>
    <property type="evidence" value="ECO:0007669"/>
    <property type="project" value="UniProtKB-UniRule"/>
</dbReference>
<reference evidence="15 16" key="1">
    <citation type="submission" date="2019-03" db="EMBL/GenBank/DDBJ databases">
        <authorList>
            <person name="Zhang S."/>
        </authorList>
    </citation>
    <scope>NUCLEOTIDE SEQUENCE [LARGE SCALE GENOMIC DNA]</scope>
    <source>
        <strain evidence="15 16">S4J41</strain>
    </source>
</reference>
<comment type="similarity">
    <text evidence="6 10 11">Belongs to the ribulose-phosphate 3-epimerase family.</text>
</comment>
<feature type="binding site" evidence="10 13">
    <location>
        <position position="177"/>
    </location>
    <ligand>
        <name>a divalent metal cation</name>
        <dbReference type="ChEBI" id="CHEBI:60240"/>
    </ligand>
</feature>
<keyword evidence="8 10" id="KW-0479">Metal-binding</keyword>
<evidence type="ECO:0000256" key="11">
    <source>
        <dbReference type="PIRNR" id="PIRNR001461"/>
    </source>
</evidence>
<evidence type="ECO:0000256" key="2">
    <source>
        <dbReference type="ARBA" id="ARBA00001936"/>
    </source>
</evidence>
<evidence type="ECO:0000256" key="10">
    <source>
        <dbReference type="HAMAP-Rule" id="MF_02227"/>
    </source>
</evidence>
<dbReference type="HAMAP" id="MF_02227">
    <property type="entry name" value="RPE"/>
    <property type="match status" value="1"/>
</dbReference>
<dbReference type="SUPFAM" id="SSF51366">
    <property type="entry name" value="Ribulose-phoshate binding barrel"/>
    <property type="match status" value="1"/>
</dbReference>
<feature type="binding site" evidence="10 13">
    <location>
        <position position="39"/>
    </location>
    <ligand>
        <name>a divalent metal cation</name>
        <dbReference type="ChEBI" id="CHEBI:60240"/>
    </ligand>
</feature>
<comment type="caution">
    <text evidence="15">The sequence shown here is derived from an EMBL/GenBank/DDBJ whole genome shotgun (WGS) entry which is preliminary data.</text>
</comment>
<evidence type="ECO:0000256" key="14">
    <source>
        <dbReference type="PIRSR" id="PIRSR001461-3"/>
    </source>
</evidence>
<dbReference type="PIRSF" id="PIRSF001461">
    <property type="entry name" value="RPE"/>
    <property type="match status" value="1"/>
</dbReference>
<evidence type="ECO:0000256" key="3">
    <source>
        <dbReference type="ARBA" id="ARBA00001941"/>
    </source>
</evidence>
<keyword evidence="10 11" id="KW-0119">Carbohydrate metabolism</keyword>
<dbReference type="EC" id="5.1.3.1" evidence="7 10"/>
<comment type="cofactor">
    <cofactor evidence="10 13">
        <name>a divalent metal cation</name>
        <dbReference type="ChEBI" id="CHEBI:60240"/>
    </cofactor>
    <text evidence="10 13">Binds 1 divalent metal cation per subunit.</text>
</comment>
<dbReference type="GO" id="GO:0046872">
    <property type="term" value="F:metal ion binding"/>
    <property type="evidence" value="ECO:0007669"/>
    <property type="project" value="UniProtKB-UniRule"/>
</dbReference>
<feature type="active site" description="Proton donor" evidence="10 12">
    <location>
        <position position="177"/>
    </location>
</feature>
<dbReference type="RefSeq" id="WP_132828394.1">
    <property type="nucleotide sequence ID" value="NZ_SMFP01000004.1"/>
</dbReference>
<dbReference type="InterPro" id="IPR011060">
    <property type="entry name" value="RibuloseP-bd_barrel"/>
</dbReference>
<keyword evidence="9 10" id="KW-0413">Isomerase</keyword>
<dbReference type="OrthoDB" id="1645589at2"/>
<evidence type="ECO:0000256" key="8">
    <source>
        <dbReference type="ARBA" id="ARBA00022723"/>
    </source>
</evidence>
<keyword evidence="13" id="KW-0464">Manganese</keyword>
<organism evidence="15 16">
    <name type="scientific">Antarcticimicrobium sediminis</name>
    <dbReference type="NCBI Taxonomy" id="2546227"/>
    <lineage>
        <taxon>Bacteria</taxon>
        <taxon>Pseudomonadati</taxon>
        <taxon>Pseudomonadota</taxon>
        <taxon>Alphaproteobacteria</taxon>
        <taxon>Rhodobacterales</taxon>
        <taxon>Paracoccaceae</taxon>
        <taxon>Antarcticimicrobium</taxon>
    </lineage>
</organism>
<feature type="binding site" evidence="14">
    <location>
        <position position="179"/>
    </location>
    <ligand>
        <name>substrate</name>
    </ligand>
</feature>
<dbReference type="GO" id="GO:0019323">
    <property type="term" value="P:pentose catabolic process"/>
    <property type="evidence" value="ECO:0007669"/>
    <property type="project" value="UniProtKB-UniRule"/>
</dbReference>
<dbReference type="NCBIfam" id="TIGR01163">
    <property type="entry name" value="rpe"/>
    <property type="match status" value="1"/>
</dbReference>
<dbReference type="NCBIfam" id="NF004076">
    <property type="entry name" value="PRK05581.1-4"/>
    <property type="match status" value="1"/>
</dbReference>
<comment type="cofactor">
    <cofactor evidence="3">
        <name>Co(2+)</name>
        <dbReference type="ChEBI" id="CHEBI:48828"/>
    </cofactor>
</comment>
<feature type="binding site" evidence="10">
    <location>
        <begin position="177"/>
        <end position="179"/>
    </location>
    <ligand>
        <name>substrate</name>
    </ligand>
</feature>
<dbReference type="EMBL" id="SMFP01000004">
    <property type="protein sequence ID" value="TDE39053.1"/>
    <property type="molecule type" value="Genomic_DNA"/>
</dbReference>
<feature type="binding site" evidence="10 14">
    <location>
        <position position="12"/>
    </location>
    <ligand>
        <name>substrate</name>
    </ligand>
</feature>
<dbReference type="Proteomes" id="UP000294662">
    <property type="component" value="Unassembled WGS sequence"/>
</dbReference>
<dbReference type="InterPro" id="IPR026019">
    <property type="entry name" value="Ribul_P_3_epim"/>
</dbReference>
<evidence type="ECO:0000313" key="15">
    <source>
        <dbReference type="EMBL" id="TDE39053.1"/>
    </source>
</evidence>
<evidence type="ECO:0000313" key="16">
    <source>
        <dbReference type="Proteomes" id="UP000294662"/>
    </source>
</evidence>
<protein>
    <recommendedName>
        <fullName evidence="7 10">Ribulose-phosphate 3-epimerase</fullName>
        <ecNumber evidence="7 10">5.1.3.1</ecNumber>
    </recommendedName>
</protein>